<reference evidence="3" key="2">
    <citation type="submission" date="2020-04" db="EMBL/GenBank/DDBJ databases">
        <authorList>
            <consortium name="NCBI Genome Project"/>
        </authorList>
    </citation>
    <scope>NUCLEOTIDE SEQUENCE</scope>
    <source>
        <strain evidence="3">CBS 304.34</strain>
    </source>
</reference>
<dbReference type="RefSeq" id="XP_033576382.1">
    <property type="nucleotide sequence ID" value="XM_033725561.1"/>
</dbReference>
<dbReference type="SUPFAM" id="SSF81383">
    <property type="entry name" value="F-box domain"/>
    <property type="match status" value="1"/>
</dbReference>
<dbReference type="GeneID" id="54466454"/>
<keyword evidence="2" id="KW-1185">Reference proteome</keyword>
<evidence type="ECO:0000313" key="3">
    <source>
        <dbReference type="RefSeq" id="XP_033576382.1"/>
    </source>
</evidence>
<accession>A0A6A6YLK6</accession>
<evidence type="ECO:0008006" key="4">
    <source>
        <dbReference type="Google" id="ProtNLM"/>
    </source>
</evidence>
<evidence type="ECO:0000313" key="2">
    <source>
        <dbReference type="Proteomes" id="UP000504636"/>
    </source>
</evidence>
<evidence type="ECO:0000313" key="1">
    <source>
        <dbReference type="EMBL" id="KAF2809418.1"/>
    </source>
</evidence>
<gene>
    <name evidence="1 3" type="ORF">BDZ99DRAFT_520773</name>
</gene>
<dbReference type="AlphaFoldDB" id="A0A6A6YLK6"/>
<organism evidence="1">
    <name type="scientific">Mytilinidion resinicola</name>
    <dbReference type="NCBI Taxonomy" id="574789"/>
    <lineage>
        <taxon>Eukaryota</taxon>
        <taxon>Fungi</taxon>
        <taxon>Dikarya</taxon>
        <taxon>Ascomycota</taxon>
        <taxon>Pezizomycotina</taxon>
        <taxon>Dothideomycetes</taxon>
        <taxon>Pleosporomycetidae</taxon>
        <taxon>Mytilinidiales</taxon>
        <taxon>Mytilinidiaceae</taxon>
        <taxon>Mytilinidion</taxon>
    </lineage>
</organism>
<dbReference type="InterPro" id="IPR036047">
    <property type="entry name" value="F-box-like_dom_sf"/>
</dbReference>
<reference evidence="1 3" key="1">
    <citation type="journal article" date="2020" name="Stud. Mycol.">
        <title>101 Dothideomycetes genomes: a test case for predicting lifestyles and emergence of pathogens.</title>
        <authorList>
            <person name="Haridas S."/>
            <person name="Albert R."/>
            <person name="Binder M."/>
            <person name="Bloem J."/>
            <person name="Labutti K."/>
            <person name="Salamov A."/>
            <person name="Andreopoulos B."/>
            <person name="Baker S."/>
            <person name="Barry K."/>
            <person name="Bills G."/>
            <person name="Bluhm B."/>
            <person name="Cannon C."/>
            <person name="Castanera R."/>
            <person name="Culley D."/>
            <person name="Daum C."/>
            <person name="Ezra D."/>
            <person name="Gonzalez J."/>
            <person name="Henrissat B."/>
            <person name="Kuo A."/>
            <person name="Liang C."/>
            <person name="Lipzen A."/>
            <person name="Lutzoni F."/>
            <person name="Magnuson J."/>
            <person name="Mondo S."/>
            <person name="Nolan M."/>
            <person name="Ohm R."/>
            <person name="Pangilinan J."/>
            <person name="Park H.-J."/>
            <person name="Ramirez L."/>
            <person name="Alfaro M."/>
            <person name="Sun H."/>
            <person name="Tritt A."/>
            <person name="Yoshinaga Y."/>
            <person name="Zwiers L.-H."/>
            <person name="Turgeon B."/>
            <person name="Goodwin S."/>
            <person name="Spatafora J."/>
            <person name="Crous P."/>
            <person name="Grigoriev I."/>
        </authorList>
    </citation>
    <scope>NUCLEOTIDE SEQUENCE</scope>
    <source>
        <strain evidence="1 3">CBS 304.34</strain>
    </source>
</reference>
<protein>
    <recommendedName>
        <fullName evidence="4">F-box domain-containing protein</fullName>
    </recommendedName>
</protein>
<proteinExistence type="predicted"/>
<sequence length="119" mass="12940">MDVAASAEVDLISALPAELKHWIVGQVTNRKGLYNLCLVSKDWNDFAHSALWTAVEAPKAGDGRLSKFLKNVDDNAFSSVKLVRSLSQAGWSGLCNAAFSELQHLIYGNEEGIFRGNSS</sequence>
<dbReference type="Proteomes" id="UP000504636">
    <property type="component" value="Unplaced"/>
</dbReference>
<dbReference type="EMBL" id="MU003701">
    <property type="protein sequence ID" value="KAF2809418.1"/>
    <property type="molecule type" value="Genomic_DNA"/>
</dbReference>
<reference evidence="3" key="3">
    <citation type="submission" date="2025-04" db="UniProtKB">
        <authorList>
            <consortium name="RefSeq"/>
        </authorList>
    </citation>
    <scope>IDENTIFICATION</scope>
    <source>
        <strain evidence="3">CBS 304.34</strain>
    </source>
</reference>
<name>A0A6A6YLK6_9PEZI</name>